<comment type="caution">
    <text evidence="3">The sequence shown here is derived from an EMBL/GenBank/DDBJ whole genome shotgun (WGS) entry which is preliminary data.</text>
</comment>
<accession>A0ABW5E182</accession>
<evidence type="ECO:0000256" key="1">
    <source>
        <dbReference type="ARBA" id="ARBA00010646"/>
    </source>
</evidence>
<gene>
    <name evidence="3" type="ORF">ACFSQZ_06675</name>
</gene>
<dbReference type="Gene3D" id="3.20.20.80">
    <property type="entry name" value="Glycosidases"/>
    <property type="match status" value="1"/>
</dbReference>
<dbReference type="InterPro" id="IPR017853">
    <property type="entry name" value="GH"/>
</dbReference>
<protein>
    <submittedName>
        <fullName evidence="3">GH25 family lysozyme</fullName>
    </submittedName>
</protein>
<feature type="signal peptide" evidence="2">
    <location>
        <begin position="1"/>
        <end position="20"/>
    </location>
</feature>
<dbReference type="Proteomes" id="UP001597297">
    <property type="component" value="Unassembled WGS sequence"/>
</dbReference>
<proteinExistence type="inferred from homology"/>
<keyword evidence="4" id="KW-1185">Reference proteome</keyword>
<sequence length="282" mass="32201">MSPRYFPLLLTAALTVVSCASPYGRVSFNSAPQIINVSEYDPKERQRAGHGYTPLNQKALKDNGALGLIARGTKAGRHDSKCGDFLSGAERQGMLLGSYCYVVPSQSATYQASRFLRRLSSIKKNYSLQTQRILLVADFDTKCSANLMVGFVDEIYRHTGIHPVVYLENGPQIRNTLNRATYAQRSRLRLCPYWLALYTNGYNRFETPRKLALASGVWSDWCMWQYSGVFWENGRSKIYNYNGGSWNTPKYFGSIDRPMERNGFNGTTRQLYAFWNKHSWAW</sequence>
<comment type="similarity">
    <text evidence="1">Belongs to the glycosyl hydrolase 25 family.</text>
</comment>
<organism evidence="3 4">
    <name type="scientific">Rubritalea spongiae</name>
    <dbReference type="NCBI Taxonomy" id="430797"/>
    <lineage>
        <taxon>Bacteria</taxon>
        <taxon>Pseudomonadati</taxon>
        <taxon>Verrucomicrobiota</taxon>
        <taxon>Verrucomicrobiia</taxon>
        <taxon>Verrucomicrobiales</taxon>
        <taxon>Rubritaleaceae</taxon>
        <taxon>Rubritalea</taxon>
    </lineage>
</organism>
<evidence type="ECO:0000313" key="3">
    <source>
        <dbReference type="EMBL" id="MFD2276144.1"/>
    </source>
</evidence>
<reference evidence="4" key="1">
    <citation type="journal article" date="2019" name="Int. J. Syst. Evol. Microbiol.">
        <title>The Global Catalogue of Microorganisms (GCM) 10K type strain sequencing project: providing services to taxonomists for standard genome sequencing and annotation.</title>
        <authorList>
            <consortium name="The Broad Institute Genomics Platform"/>
            <consortium name="The Broad Institute Genome Sequencing Center for Infectious Disease"/>
            <person name="Wu L."/>
            <person name="Ma J."/>
        </authorList>
    </citation>
    <scope>NUCLEOTIDE SEQUENCE [LARGE SCALE GENOMIC DNA]</scope>
    <source>
        <strain evidence="4">JCM 16545</strain>
    </source>
</reference>
<dbReference type="RefSeq" id="WP_377094521.1">
    <property type="nucleotide sequence ID" value="NZ_JBHSJM010000001.1"/>
</dbReference>
<dbReference type="Pfam" id="PF01183">
    <property type="entry name" value="Glyco_hydro_25"/>
    <property type="match status" value="1"/>
</dbReference>
<dbReference type="InterPro" id="IPR002053">
    <property type="entry name" value="Glyco_hydro_25"/>
</dbReference>
<evidence type="ECO:0000313" key="4">
    <source>
        <dbReference type="Proteomes" id="UP001597297"/>
    </source>
</evidence>
<name>A0ABW5E182_9BACT</name>
<dbReference type="SUPFAM" id="SSF51445">
    <property type="entry name" value="(Trans)glycosidases"/>
    <property type="match status" value="1"/>
</dbReference>
<keyword evidence="2" id="KW-0732">Signal</keyword>
<dbReference type="PROSITE" id="PS51257">
    <property type="entry name" value="PROKAR_LIPOPROTEIN"/>
    <property type="match status" value="1"/>
</dbReference>
<feature type="chain" id="PRO_5046754969" evidence="2">
    <location>
        <begin position="21"/>
        <end position="282"/>
    </location>
</feature>
<dbReference type="EMBL" id="JBHUJC010000020">
    <property type="protein sequence ID" value="MFD2276144.1"/>
    <property type="molecule type" value="Genomic_DNA"/>
</dbReference>
<evidence type="ECO:0000256" key="2">
    <source>
        <dbReference type="SAM" id="SignalP"/>
    </source>
</evidence>